<dbReference type="InterPro" id="IPR050631">
    <property type="entry name" value="PheA/TfdB_FAD_monoxygenase"/>
</dbReference>
<dbReference type="NCBIfam" id="NF004829">
    <property type="entry name" value="PRK06183.1-3"/>
    <property type="match status" value="1"/>
</dbReference>
<dbReference type="GO" id="GO:0071949">
    <property type="term" value="F:FAD binding"/>
    <property type="evidence" value="ECO:0007669"/>
    <property type="project" value="InterPro"/>
</dbReference>
<proteinExistence type="predicted"/>
<dbReference type="PANTHER" id="PTHR43476:SF3">
    <property type="entry name" value="FAD-BINDING MONOOXYGENASE"/>
    <property type="match status" value="1"/>
</dbReference>
<evidence type="ECO:0000313" key="4">
    <source>
        <dbReference type="Proteomes" id="UP000231553"/>
    </source>
</evidence>
<evidence type="ECO:0000313" key="3">
    <source>
        <dbReference type="EMBL" id="PJE38566.1"/>
    </source>
</evidence>
<name>A0A2M8J723_9RHOB</name>
<evidence type="ECO:0000259" key="2">
    <source>
        <dbReference type="Pfam" id="PF01494"/>
    </source>
</evidence>
<dbReference type="PRINTS" id="PR00420">
    <property type="entry name" value="RNGMNOXGNASE"/>
</dbReference>
<keyword evidence="1" id="KW-0560">Oxidoreductase</keyword>
<dbReference type="InterPro" id="IPR002938">
    <property type="entry name" value="FAD-bd"/>
</dbReference>
<comment type="caution">
    <text evidence="3">The sequence shown here is derived from an EMBL/GenBank/DDBJ whole genome shotgun (WGS) entry which is preliminary data.</text>
</comment>
<feature type="domain" description="FAD-binding" evidence="2">
    <location>
        <begin position="28"/>
        <end position="377"/>
    </location>
</feature>
<organism evidence="3 4">
    <name type="scientific">Pseudooceanicola lipolyticus</name>
    <dbReference type="NCBI Taxonomy" id="2029104"/>
    <lineage>
        <taxon>Bacteria</taxon>
        <taxon>Pseudomonadati</taxon>
        <taxon>Pseudomonadota</taxon>
        <taxon>Alphaproteobacteria</taxon>
        <taxon>Rhodobacterales</taxon>
        <taxon>Paracoccaceae</taxon>
        <taxon>Pseudooceanicola</taxon>
    </lineage>
</organism>
<dbReference type="Gene3D" id="3.50.50.60">
    <property type="entry name" value="FAD/NAD(P)-binding domain"/>
    <property type="match status" value="1"/>
</dbReference>
<dbReference type="PANTHER" id="PTHR43476">
    <property type="entry name" value="3-(3-HYDROXY-PHENYL)PROPIONATE/3-HYDROXYCINNAMIC ACID HYDROXYLASE"/>
    <property type="match status" value="1"/>
</dbReference>
<gene>
    <name evidence="3" type="ORF">CVM52_00100</name>
</gene>
<sequence>MFDFAGLRRDMSLTATGGGTGDMDSFDYDIAVIGRGPVGLTMAMSAAQHGMKTAVIEKHRDLYGLPRAGHVDHEIMRLFQKFGIVDDVLADCYPTTEYVWVNAHGETLLEFDWGETSVSGYNSDYMQFQPVFENALGRKLAAAPSNTDFLGWQLVSFEEAGGGVRCTIARTETAPGSHVPVVTDETQTFTARFLVACDGANSSVRQTLGIERDDLGFNEKWLVIDARKKRELAFEFDCGQICDPRRPTTVLPLGKRHRRWEWAVLPGEDPQSLLTEEAAWRLLGELGMGPDDLEIVRQLVYTFEARHAREWRRGPVFLAGDAAHTMPPFMGQGMCSGMRDAVNLAWKMDLVRRGIASDALLDTYEPERSPHTEAWTRISLEAGKVPCTLDPAQAEERDRKFRQGWLPPMPDFPQLRQGVIARNAAGAPLHLAGTLSLQRRVETAGKVLLADTVFGTGFTLLGLGFDPNEILNPQQKEGLERIGGSIVSVGDHGGGSARDAEGDYARWFEEQGICAVLTRPDFYLFGTAQTPADLGGLVDDLLSGLCLTAAAEASAT</sequence>
<dbReference type="InterPro" id="IPR036188">
    <property type="entry name" value="FAD/NAD-bd_sf"/>
</dbReference>
<evidence type="ECO:0000256" key="1">
    <source>
        <dbReference type="ARBA" id="ARBA00023002"/>
    </source>
</evidence>
<dbReference type="GO" id="GO:0008688">
    <property type="term" value="F:3-(3-hydroxyphenyl)propionate hydroxylase activity"/>
    <property type="evidence" value="ECO:0007669"/>
    <property type="project" value="TreeGrafter"/>
</dbReference>
<dbReference type="EMBL" id="PGTB01000001">
    <property type="protein sequence ID" value="PJE38566.1"/>
    <property type="molecule type" value="Genomic_DNA"/>
</dbReference>
<accession>A0A2M8J723</accession>
<reference evidence="3 4" key="1">
    <citation type="journal article" date="2018" name="Int. J. Syst. Evol. Microbiol.">
        <title>Pseudooceanicola lipolyticus sp. nov., a marine alphaproteobacterium, reclassification of Oceanicola flagellatus as Pseudooceanicola flagellatus comb. nov. and emended description of the genus Pseudooceanicola.</title>
        <authorList>
            <person name="Huang M.-M."/>
            <person name="Guo L.-L."/>
            <person name="Wu Y.-H."/>
            <person name="Lai Q.-L."/>
            <person name="Shao Z.-Z."/>
            <person name="Wang C.-S."/>
            <person name="Wu M."/>
            <person name="Xu X.-W."/>
        </authorList>
    </citation>
    <scope>NUCLEOTIDE SEQUENCE [LARGE SCALE GENOMIC DNA]</scope>
    <source>
        <strain evidence="3 4">157</strain>
    </source>
</reference>
<protein>
    <recommendedName>
        <fullName evidence="2">FAD-binding domain-containing protein</fullName>
    </recommendedName>
</protein>
<keyword evidence="4" id="KW-1185">Reference proteome</keyword>
<dbReference type="Proteomes" id="UP000231553">
    <property type="component" value="Unassembled WGS sequence"/>
</dbReference>
<dbReference type="Pfam" id="PF01494">
    <property type="entry name" value="FAD_binding_3"/>
    <property type="match status" value="1"/>
</dbReference>
<dbReference type="GO" id="GO:0019622">
    <property type="term" value="P:3-(3-hydroxy)phenylpropionate catabolic process"/>
    <property type="evidence" value="ECO:0007669"/>
    <property type="project" value="TreeGrafter"/>
</dbReference>
<dbReference type="AlphaFoldDB" id="A0A2M8J723"/>
<dbReference type="SUPFAM" id="SSF51905">
    <property type="entry name" value="FAD/NAD(P)-binding domain"/>
    <property type="match status" value="1"/>
</dbReference>
<dbReference type="Gene3D" id="3.30.9.10">
    <property type="entry name" value="D-Amino Acid Oxidase, subunit A, domain 2"/>
    <property type="match status" value="1"/>
</dbReference>
<dbReference type="OrthoDB" id="9791689at2"/>